<evidence type="ECO:0000256" key="3">
    <source>
        <dbReference type="ARBA" id="ARBA00022630"/>
    </source>
</evidence>
<reference evidence="8 9" key="1">
    <citation type="journal article" date="2016" name="Genome Biol. Evol.">
        <title>Gene Family Evolution Reflects Adaptation to Soil Environmental Stressors in the Genome of the Collembolan Orchesella cincta.</title>
        <authorList>
            <person name="Faddeeva-Vakhrusheva A."/>
            <person name="Derks M.F."/>
            <person name="Anvar S.Y."/>
            <person name="Agamennone V."/>
            <person name="Suring W."/>
            <person name="Smit S."/>
            <person name="van Straalen N.M."/>
            <person name="Roelofs D."/>
        </authorList>
    </citation>
    <scope>NUCLEOTIDE SEQUENCE [LARGE SCALE GENOMIC DNA]</scope>
    <source>
        <tissue evidence="8">Mixed pool</tissue>
    </source>
</reference>
<evidence type="ECO:0000313" key="9">
    <source>
        <dbReference type="Proteomes" id="UP000094527"/>
    </source>
</evidence>
<proteinExistence type="inferred from homology"/>
<keyword evidence="9" id="KW-1185">Reference proteome</keyword>
<dbReference type="AlphaFoldDB" id="A0A1D2MKQ4"/>
<dbReference type="Proteomes" id="UP000094527">
    <property type="component" value="Unassembled WGS sequence"/>
</dbReference>
<feature type="domain" description="Glucose-methanol-choline oxidoreductase C-terminal" evidence="7">
    <location>
        <begin position="456"/>
        <end position="574"/>
    </location>
</feature>
<dbReference type="Gene3D" id="3.30.560.10">
    <property type="entry name" value="Glucose Oxidase, domain 3"/>
    <property type="match status" value="1"/>
</dbReference>
<dbReference type="InterPro" id="IPR000172">
    <property type="entry name" value="GMC_OxRdtase_N"/>
</dbReference>
<comment type="caution">
    <text evidence="8">The sequence shown here is derived from an EMBL/GenBank/DDBJ whole genome shotgun (WGS) entry which is preliminary data.</text>
</comment>
<accession>A0A1D2MKQ4</accession>
<dbReference type="GO" id="GO:0016614">
    <property type="term" value="F:oxidoreductase activity, acting on CH-OH group of donors"/>
    <property type="evidence" value="ECO:0007669"/>
    <property type="project" value="InterPro"/>
</dbReference>
<dbReference type="OMA" id="EDPCVDR"/>
<dbReference type="GO" id="GO:0050660">
    <property type="term" value="F:flavin adenine dinucleotide binding"/>
    <property type="evidence" value="ECO:0007669"/>
    <property type="project" value="InterPro"/>
</dbReference>
<evidence type="ECO:0000256" key="1">
    <source>
        <dbReference type="ARBA" id="ARBA00001974"/>
    </source>
</evidence>
<feature type="binding site" evidence="5">
    <location>
        <begin position="126"/>
        <end position="129"/>
    </location>
    <ligand>
        <name>FAD</name>
        <dbReference type="ChEBI" id="CHEBI:57692"/>
    </ligand>
</feature>
<evidence type="ECO:0000256" key="5">
    <source>
        <dbReference type="PIRSR" id="PIRSR000137-2"/>
    </source>
</evidence>
<sequence length="587" mass="65538">MKNIPTCLQRLSLDCSHPHSIYADKYLKEDKALTLTELENDLNLPRIKEYDFIVGRLSEQFNVLLLEAGGDPTPASQVPFFVRPVVSNPDINNRWPSIPQRNASLESGGILTSHLGKMLGGSDSHNDMVHNRGSPHDYDNYARILNDSSWTYENVLQYFKKYENFIGELFTGDYDENYGHGGPITIDTDTPPFLPIWFEVARELGYSIGDPNGYQKESFTPMAKAMNKGQRSSAFNQYIKPIMGTRQNLTVLPYSVALQVLIDDNKNAYGVLHERHGIPQIAHATKEVIISSGIFATPLLLMKSGVGPRDQLEAAGIPVKHEQPAVGQNLREHLIFTLNNIQYNSSILPYIPTVPQEENFEDMITKYQETGEGILGYLQEGPEAFVVSSRAKQDGQENWPDLQLVMDQMCPVSDEGDLPVSCMDVFAMRTKMRGTVKLNATEYKSGNENNFPKLAIIDHAVFQGEGATDMDVILDGINTLLEIINSTAMQKLGTVYKQESYPACDGYEFLSREYWTCAVTQRVRVGLHAVGTCSMGTVLDSKFRVQGISNLRVADASVFPEPPDTNLMGPILMMSEKASEDIEQAWL</sequence>
<comment type="cofactor">
    <cofactor evidence="1 5">
        <name>FAD</name>
        <dbReference type="ChEBI" id="CHEBI:57692"/>
    </cofactor>
</comment>
<dbReference type="InterPro" id="IPR007867">
    <property type="entry name" value="GMC_OxRtase_C"/>
</dbReference>
<dbReference type="STRING" id="48709.A0A1D2MKQ4"/>
<keyword evidence="3" id="KW-0285">Flavoprotein</keyword>
<dbReference type="Pfam" id="PF00732">
    <property type="entry name" value="GMC_oxred_N"/>
    <property type="match status" value="1"/>
</dbReference>
<gene>
    <name evidence="8" type="ORF">Ocin01_13096</name>
</gene>
<dbReference type="SUPFAM" id="SSF54373">
    <property type="entry name" value="FAD-linked reductases, C-terminal domain"/>
    <property type="match status" value="1"/>
</dbReference>
<comment type="similarity">
    <text evidence="2">Belongs to the GMC oxidoreductase family.</text>
</comment>
<evidence type="ECO:0000259" key="7">
    <source>
        <dbReference type="Pfam" id="PF05199"/>
    </source>
</evidence>
<dbReference type="Pfam" id="PF05199">
    <property type="entry name" value="GMC_oxred_C"/>
    <property type="match status" value="1"/>
</dbReference>
<organism evidence="8 9">
    <name type="scientific">Orchesella cincta</name>
    <name type="common">Springtail</name>
    <name type="synonym">Podura cincta</name>
    <dbReference type="NCBI Taxonomy" id="48709"/>
    <lineage>
        <taxon>Eukaryota</taxon>
        <taxon>Metazoa</taxon>
        <taxon>Ecdysozoa</taxon>
        <taxon>Arthropoda</taxon>
        <taxon>Hexapoda</taxon>
        <taxon>Collembola</taxon>
        <taxon>Entomobryomorpha</taxon>
        <taxon>Entomobryoidea</taxon>
        <taxon>Orchesellidae</taxon>
        <taxon>Orchesellinae</taxon>
        <taxon>Orchesella</taxon>
    </lineage>
</organism>
<evidence type="ECO:0000256" key="2">
    <source>
        <dbReference type="ARBA" id="ARBA00010790"/>
    </source>
</evidence>
<dbReference type="OrthoDB" id="269227at2759"/>
<evidence type="ECO:0000259" key="6">
    <source>
        <dbReference type="Pfam" id="PF00732"/>
    </source>
</evidence>
<dbReference type="InterPro" id="IPR036188">
    <property type="entry name" value="FAD/NAD-bd_sf"/>
</dbReference>
<feature type="domain" description="Glucose-methanol-choline oxidoreductase N-terminal" evidence="6">
    <location>
        <begin position="112"/>
        <end position="334"/>
    </location>
</feature>
<dbReference type="PIRSF" id="PIRSF000137">
    <property type="entry name" value="Alcohol_oxidase"/>
    <property type="match status" value="1"/>
</dbReference>
<dbReference type="SUPFAM" id="SSF51905">
    <property type="entry name" value="FAD/NAD(P)-binding domain"/>
    <property type="match status" value="1"/>
</dbReference>
<protein>
    <submittedName>
        <fullName evidence="8">Oxygen-dependent choline dehydrogenase</fullName>
    </submittedName>
</protein>
<dbReference type="EMBL" id="LJIJ01000951">
    <property type="protein sequence ID" value="ODM93587.1"/>
    <property type="molecule type" value="Genomic_DNA"/>
</dbReference>
<keyword evidence="4 5" id="KW-0274">FAD</keyword>
<dbReference type="PANTHER" id="PTHR11552">
    <property type="entry name" value="GLUCOSE-METHANOL-CHOLINE GMC OXIDOREDUCTASE"/>
    <property type="match status" value="1"/>
</dbReference>
<evidence type="ECO:0000256" key="4">
    <source>
        <dbReference type="ARBA" id="ARBA00022827"/>
    </source>
</evidence>
<dbReference type="PANTHER" id="PTHR11552:SF147">
    <property type="entry name" value="CHOLINE DEHYDROGENASE, MITOCHONDRIAL"/>
    <property type="match status" value="1"/>
</dbReference>
<name>A0A1D2MKQ4_ORCCI</name>
<evidence type="ECO:0000313" key="8">
    <source>
        <dbReference type="EMBL" id="ODM93587.1"/>
    </source>
</evidence>
<dbReference type="InterPro" id="IPR012132">
    <property type="entry name" value="GMC_OxRdtase"/>
</dbReference>
<dbReference type="Gene3D" id="3.50.50.60">
    <property type="entry name" value="FAD/NAD(P)-binding domain"/>
    <property type="match status" value="1"/>
</dbReference>